<evidence type="ECO:0000313" key="1">
    <source>
        <dbReference type="EMBL" id="CAG8844378.1"/>
    </source>
</evidence>
<organism evidence="1 2">
    <name type="scientific">Racocetra persica</name>
    <dbReference type="NCBI Taxonomy" id="160502"/>
    <lineage>
        <taxon>Eukaryota</taxon>
        <taxon>Fungi</taxon>
        <taxon>Fungi incertae sedis</taxon>
        <taxon>Mucoromycota</taxon>
        <taxon>Glomeromycotina</taxon>
        <taxon>Glomeromycetes</taxon>
        <taxon>Diversisporales</taxon>
        <taxon>Gigasporaceae</taxon>
        <taxon>Racocetra</taxon>
    </lineage>
</organism>
<comment type="caution">
    <text evidence="1">The sequence shown here is derived from an EMBL/GenBank/DDBJ whole genome shotgun (WGS) entry which is preliminary data.</text>
</comment>
<evidence type="ECO:0000313" key="2">
    <source>
        <dbReference type="Proteomes" id="UP000789920"/>
    </source>
</evidence>
<accession>A0ACA9SPK3</accession>
<name>A0ACA9SPK3_9GLOM</name>
<sequence length="206" mass="22953">IPRADTPLHQEIGPILPDIFPGLTPDLESFLATHPRTLYFALGTNVLIPPQSVITLSKSFLELIKQDVIDGVIWSTGRTDVTDSFQLANSSSQIFDILNNEHPHIHVSKFSPQFAILSHENTKVFLSHGGAASNYESMYTATPILVLPIMGDQPRNSEKLELAGIALRISKMNLKVDDIVLKIKRLLNEESFKKNAERLQFLAKVN</sequence>
<keyword evidence="2" id="KW-1185">Reference proteome</keyword>
<gene>
    <name evidence="1" type="ORF">RPERSI_LOCUS33175</name>
</gene>
<dbReference type="Proteomes" id="UP000789920">
    <property type="component" value="Unassembled WGS sequence"/>
</dbReference>
<proteinExistence type="predicted"/>
<protein>
    <submittedName>
        <fullName evidence="1">9568_t:CDS:1</fullName>
    </submittedName>
</protein>
<feature type="non-terminal residue" evidence="1">
    <location>
        <position position="206"/>
    </location>
</feature>
<feature type="non-terminal residue" evidence="1">
    <location>
        <position position="1"/>
    </location>
</feature>
<reference evidence="1" key="1">
    <citation type="submission" date="2021-06" db="EMBL/GenBank/DDBJ databases">
        <authorList>
            <person name="Kallberg Y."/>
            <person name="Tangrot J."/>
            <person name="Rosling A."/>
        </authorList>
    </citation>
    <scope>NUCLEOTIDE SEQUENCE</scope>
    <source>
        <strain evidence="1">MA461A</strain>
    </source>
</reference>
<dbReference type="EMBL" id="CAJVQC010142394">
    <property type="protein sequence ID" value="CAG8844378.1"/>
    <property type="molecule type" value="Genomic_DNA"/>
</dbReference>